<evidence type="ECO:0000256" key="7">
    <source>
        <dbReference type="SAM" id="Phobius"/>
    </source>
</evidence>
<evidence type="ECO:0000256" key="6">
    <source>
        <dbReference type="ARBA" id="ARBA00023136"/>
    </source>
</evidence>
<dbReference type="Gene3D" id="1.20.1250.20">
    <property type="entry name" value="MFS general substrate transporter like domains"/>
    <property type="match status" value="1"/>
</dbReference>
<evidence type="ECO:0000256" key="1">
    <source>
        <dbReference type="ARBA" id="ARBA00004651"/>
    </source>
</evidence>
<keyword evidence="10" id="KW-1185">Reference proteome</keyword>
<keyword evidence="3" id="KW-1003">Cell membrane</keyword>
<feature type="transmembrane region" description="Helical" evidence="7">
    <location>
        <begin position="106"/>
        <end position="127"/>
    </location>
</feature>
<feature type="domain" description="Major facilitator superfamily (MFS) profile" evidence="8">
    <location>
        <begin position="15"/>
        <end position="502"/>
    </location>
</feature>
<feature type="transmembrane region" description="Helical" evidence="7">
    <location>
        <begin position="233"/>
        <end position="252"/>
    </location>
</feature>
<dbReference type="Proteomes" id="UP000316096">
    <property type="component" value="Unassembled WGS sequence"/>
</dbReference>
<dbReference type="OrthoDB" id="3218509at2"/>
<proteinExistence type="predicted"/>
<feature type="transmembrane region" description="Helical" evidence="7">
    <location>
        <begin position="478"/>
        <end position="498"/>
    </location>
</feature>
<accession>A0A543CFV9</accession>
<feature type="transmembrane region" description="Helical" evidence="7">
    <location>
        <begin position="306"/>
        <end position="329"/>
    </location>
</feature>
<dbReference type="InterPro" id="IPR011701">
    <property type="entry name" value="MFS"/>
</dbReference>
<evidence type="ECO:0000259" key="8">
    <source>
        <dbReference type="PROSITE" id="PS50850"/>
    </source>
</evidence>
<feature type="transmembrane region" description="Helical" evidence="7">
    <location>
        <begin position="139"/>
        <end position="159"/>
    </location>
</feature>
<feature type="transmembrane region" description="Helical" evidence="7">
    <location>
        <begin position="81"/>
        <end position="100"/>
    </location>
</feature>
<feature type="transmembrane region" description="Helical" evidence="7">
    <location>
        <begin position="407"/>
        <end position="424"/>
    </location>
</feature>
<dbReference type="SUPFAM" id="SSF103473">
    <property type="entry name" value="MFS general substrate transporter"/>
    <property type="match status" value="1"/>
</dbReference>
<dbReference type="RefSeq" id="WP_141954684.1">
    <property type="nucleotide sequence ID" value="NZ_VFOZ01000001.1"/>
</dbReference>
<feature type="transmembrane region" description="Helical" evidence="7">
    <location>
        <begin position="165"/>
        <end position="189"/>
    </location>
</feature>
<evidence type="ECO:0000256" key="3">
    <source>
        <dbReference type="ARBA" id="ARBA00022475"/>
    </source>
</evidence>
<dbReference type="Pfam" id="PF07690">
    <property type="entry name" value="MFS_1"/>
    <property type="match status" value="1"/>
</dbReference>
<evidence type="ECO:0000313" key="10">
    <source>
        <dbReference type="Proteomes" id="UP000316096"/>
    </source>
</evidence>
<name>A0A543CFV9_9ACTN</name>
<dbReference type="InterPro" id="IPR020846">
    <property type="entry name" value="MFS_dom"/>
</dbReference>
<keyword evidence="2" id="KW-0813">Transport</keyword>
<dbReference type="PANTHER" id="PTHR42718:SF47">
    <property type="entry name" value="METHYL VIOLOGEN RESISTANCE PROTEIN SMVA"/>
    <property type="match status" value="1"/>
</dbReference>
<feature type="transmembrane region" description="Helical" evidence="7">
    <location>
        <begin position="51"/>
        <end position="69"/>
    </location>
</feature>
<comment type="subcellular location">
    <subcellularLocation>
        <location evidence="1">Cell membrane</location>
        <topology evidence="1">Multi-pass membrane protein</topology>
    </subcellularLocation>
</comment>
<keyword evidence="5 7" id="KW-1133">Transmembrane helix</keyword>
<gene>
    <name evidence="9" type="ORF">FB559_1513</name>
</gene>
<dbReference type="Gene3D" id="1.20.1720.10">
    <property type="entry name" value="Multidrug resistance protein D"/>
    <property type="match status" value="1"/>
</dbReference>
<feature type="transmembrane region" description="Helical" evidence="7">
    <location>
        <begin position="360"/>
        <end position="386"/>
    </location>
</feature>
<evidence type="ECO:0000256" key="4">
    <source>
        <dbReference type="ARBA" id="ARBA00022692"/>
    </source>
</evidence>
<keyword evidence="6 7" id="KW-0472">Membrane</keyword>
<feature type="transmembrane region" description="Helical" evidence="7">
    <location>
        <begin position="201"/>
        <end position="221"/>
    </location>
</feature>
<dbReference type="PANTHER" id="PTHR42718">
    <property type="entry name" value="MAJOR FACILITATOR SUPERFAMILY MULTIDRUG TRANSPORTER MFSC"/>
    <property type="match status" value="1"/>
</dbReference>
<protein>
    <submittedName>
        <fullName evidence="9">DHA2 family multidrug resistance protein-like MFS transporter</fullName>
    </submittedName>
</protein>
<feature type="transmembrane region" description="Helical" evidence="7">
    <location>
        <begin position="336"/>
        <end position="354"/>
    </location>
</feature>
<dbReference type="EMBL" id="VFOZ01000001">
    <property type="protein sequence ID" value="TQL95996.1"/>
    <property type="molecule type" value="Genomic_DNA"/>
</dbReference>
<dbReference type="AlphaFoldDB" id="A0A543CFV9"/>
<comment type="caution">
    <text evidence="9">The sequence shown here is derived from an EMBL/GenBank/DDBJ whole genome shotgun (WGS) entry which is preliminary data.</text>
</comment>
<dbReference type="GO" id="GO:0005886">
    <property type="term" value="C:plasma membrane"/>
    <property type="evidence" value="ECO:0007669"/>
    <property type="project" value="UniProtKB-SubCell"/>
</dbReference>
<dbReference type="InterPro" id="IPR036259">
    <property type="entry name" value="MFS_trans_sf"/>
</dbReference>
<dbReference type="PROSITE" id="PS50850">
    <property type="entry name" value="MFS"/>
    <property type="match status" value="1"/>
</dbReference>
<dbReference type="CDD" id="cd17321">
    <property type="entry name" value="MFS_MMR_MDR_like"/>
    <property type="match status" value="1"/>
</dbReference>
<reference evidence="9 10" key="1">
    <citation type="submission" date="2019-06" db="EMBL/GenBank/DDBJ databases">
        <title>Sequencing the genomes of 1000 actinobacteria strains.</title>
        <authorList>
            <person name="Klenk H.-P."/>
        </authorList>
    </citation>
    <scope>NUCLEOTIDE SEQUENCE [LARGE SCALE GENOMIC DNA]</scope>
    <source>
        <strain evidence="9 10">DSM 102200</strain>
    </source>
</reference>
<evidence type="ECO:0000313" key="9">
    <source>
        <dbReference type="EMBL" id="TQL95996.1"/>
    </source>
</evidence>
<sequence length="525" mass="53382">MDSSAPIGTARKWATLAISCLAVLVLSIDLTALHLAIPNLIDDLSPSGTQILWIADVYGFALAGLLVTMGGIGDRIGRKKLLLIGTAAFAATSALTAYATSPEMLIAARALLGIAGATIMPSTLSLTRNVFTDAKERTTAVGIGSGIGALGVGLGPIMGGALLDHFWWGSVFLINVPIMAVVFVAGLFVLPESRNPRPGRIDVPSVPLSIIGVLGVVYAITEAGHSGIAETKVGVGFVIGVIGLAAFVWRQSRLSVPLIDIRLFRNPAFSGSIGANLFAMFALVAQSLVFSQYFQLVLHWSPLQAGLAGLPGGVAAAVGGAALAAPLITLMGRARVVALGLAISAVGFALYTLTGTESDYWTLLLAMIPCGLGVGMAMTVTGDTILASVPKDRAGAASAISETATELGGALGLAVLGSALTAAYRTSLRLPEGLPAGADRGVRDSIGGALEIAATLPVRLATQVTGAAQHAFVDGMHTAVLCSAGLSALTGLAALFALRTVPKVIPEHLEEADPAPEDGYLTPAG</sequence>
<evidence type="ECO:0000256" key="5">
    <source>
        <dbReference type="ARBA" id="ARBA00022989"/>
    </source>
</evidence>
<organism evidence="9 10">
    <name type="scientific">Actinoallomurus bryophytorum</name>
    <dbReference type="NCBI Taxonomy" id="1490222"/>
    <lineage>
        <taxon>Bacteria</taxon>
        <taxon>Bacillati</taxon>
        <taxon>Actinomycetota</taxon>
        <taxon>Actinomycetes</taxon>
        <taxon>Streptosporangiales</taxon>
        <taxon>Thermomonosporaceae</taxon>
        <taxon>Actinoallomurus</taxon>
    </lineage>
</organism>
<keyword evidence="4 7" id="KW-0812">Transmembrane</keyword>
<feature type="transmembrane region" description="Helical" evidence="7">
    <location>
        <begin position="273"/>
        <end position="294"/>
    </location>
</feature>
<dbReference type="GO" id="GO:0022857">
    <property type="term" value="F:transmembrane transporter activity"/>
    <property type="evidence" value="ECO:0007669"/>
    <property type="project" value="InterPro"/>
</dbReference>
<evidence type="ECO:0000256" key="2">
    <source>
        <dbReference type="ARBA" id="ARBA00022448"/>
    </source>
</evidence>